<protein>
    <submittedName>
        <fullName evidence="2">Uncharacterized protein</fullName>
    </submittedName>
</protein>
<name>A0A4R6TSL1_9BACI</name>
<dbReference type="RefSeq" id="WP_133581646.1">
    <property type="nucleotide sequence ID" value="NZ_SNYJ01000017.1"/>
</dbReference>
<keyword evidence="3" id="KW-1185">Reference proteome</keyword>
<accession>A0A4R6TSL1</accession>
<evidence type="ECO:0000313" key="2">
    <source>
        <dbReference type="EMBL" id="TDQ36610.1"/>
    </source>
</evidence>
<keyword evidence="1" id="KW-0732">Signal</keyword>
<dbReference type="EMBL" id="SNYJ01000017">
    <property type="protein sequence ID" value="TDQ36610.1"/>
    <property type="molecule type" value="Genomic_DNA"/>
</dbReference>
<proteinExistence type="predicted"/>
<dbReference type="OrthoDB" id="1909991at2"/>
<feature type="chain" id="PRO_5021001051" evidence="1">
    <location>
        <begin position="21"/>
        <end position="125"/>
    </location>
</feature>
<reference evidence="2 3" key="1">
    <citation type="submission" date="2019-03" db="EMBL/GenBank/DDBJ databases">
        <title>Genomic Encyclopedia of Type Strains, Phase IV (KMG-IV): sequencing the most valuable type-strain genomes for metagenomic binning, comparative biology and taxonomic classification.</title>
        <authorList>
            <person name="Goeker M."/>
        </authorList>
    </citation>
    <scope>NUCLEOTIDE SEQUENCE [LARGE SCALE GENOMIC DNA]</scope>
    <source>
        <strain evidence="2 3">DSM 28697</strain>
    </source>
</reference>
<dbReference type="Proteomes" id="UP000295632">
    <property type="component" value="Unassembled WGS sequence"/>
</dbReference>
<evidence type="ECO:0000313" key="3">
    <source>
        <dbReference type="Proteomes" id="UP000295632"/>
    </source>
</evidence>
<organism evidence="2 3">
    <name type="scientific">Aureibacillus halotolerans</name>
    <dbReference type="NCBI Taxonomy" id="1508390"/>
    <lineage>
        <taxon>Bacteria</taxon>
        <taxon>Bacillati</taxon>
        <taxon>Bacillota</taxon>
        <taxon>Bacilli</taxon>
        <taxon>Bacillales</taxon>
        <taxon>Bacillaceae</taxon>
        <taxon>Aureibacillus</taxon>
    </lineage>
</organism>
<dbReference type="PROSITE" id="PS51257">
    <property type="entry name" value="PROKAR_LIPOPROTEIN"/>
    <property type="match status" value="1"/>
</dbReference>
<evidence type="ECO:0000256" key="1">
    <source>
        <dbReference type="SAM" id="SignalP"/>
    </source>
</evidence>
<comment type="caution">
    <text evidence="2">The sequence shown here is derived from an EMBL/GenBank/DDBJ whole genome shotgun (WGS) entry which is preliminary data.</text>
</comment>
<sequence length="125" mass="13902">MKRIVIIFLLAVVATGCVHNGTESISITASKAYKLIESDPSANFFFLNDRPYVRNEGIEVGPEQVGDLAGEIESIYSKDQKLKDLMSTKLPVGTEIYHVKNDNTVDQMIVKENANFIMYTTLVEG</sequence>
<gene>
    <name evidence="2" type="ORF">EV213_11774</name>
</gene>
<dbReference type="AlphaFoldDB" id="A0A4R6TSL1"/>
<feature type="signal peptide" evidence="1">
    <location>
        <begin position="1"/>
        <end position="20"/>
    </location>
</feature>